<feature type="region of interest" description="Disordered" evidence="1">
    <location>
        <begin position="958"/>
        <end position="1040"/>
    </location>
</feature>
<accession>A0A0N5ANW8</accession>
<feature type="region of interest" description="Disordered" evidence="1">
    <location>
        <begin position="60"/>
        <end position="92"/>
    </location>
</feature>
<evidence type="ECO:0000256" key="1">
    <source>
        <dbReference type="SAM" id="MobiDB-lite"/>
    </source>
</evidence>
<dbReference type="WBParaSite" id="SMUV_0000632201-mRNA-1">
    <property type="protein sequence ID" value="SMUV_0000632201-mRNA-1"/>
    <property type="gene ID" value="SMUV_0000632201"/>
</dbReference>
<feature type="compositionally biased region" description="Polar residues" evidence="1">
    <location>
        <begin position="477"/>
        <end position="489"/>
    </location>
</feature>
<dbReference type="Proteomes" id="UP000046393">
    <property type="component" value="Unplaced"/>
</dbReference>
<dbReference type="AlphaFoldDB" id="A0A0N5ANW8"/>
<organism evidence="2 3">
    <name type="scientific">Syphacia muris</name>
    <dbReference type="NCBI Taxonomy" id="451379"/>
    <lineage>
        <taxon>Eukaryota</taxon>
        <taxon>Metazoa</taxon>
        <taxon>Ecdysozoa</taxon>
        <taxon>Nematoda</taxon>
        <taxon>Chromadorea</taxon>
        <taxon>Rhabditida</taxon>
        <taxon>Spirurina</taxon>
        <taxon>Oxyuridomorpha</taxon>
        <taxon>Oxyuroidea</taxon>
        <taxon>Oxyuridae</taxon>
        <taxon>Syphacia</taxon>
    </lineage>
</organism>
<feature type="compositionally biased region" description="Basic residues" evidence="1">
    <location>
        <begin position="1028"/>
        <end position="1040"/>
    </location>
</feature>
<feature type="compositionally biased region" description="Polar residues" evidence="1">
    <location>
        <begin position="74"/>
        <end position="87"/>
    </location>
</feature>
<evidence type="ECO:0000313" key="3">
    <source>
        <dbReference type="WBParaSite" id="SMUV_0000632201-mRNA-1"/>
    </source>
</evidence>
<feature type="region of interest" description="Disordered" evidence="1">
    <location>
        <begin position="466"/>
        <end position="507"/>
    </location>
</feature>
<feature type="compositionally biased region" description="Polar residues" evidence="1">
    <location>
        <begin position="1015"/>
        <end position="1024"/>
    </location>
</feature>
<sequence>MHADQTRSTENDLASGCVFKEVIWPTVLLQWESLTEKEFKGLQELRKHSTKQTNTITIVSEPDSPKNVEDVETKAQQFPANDASEAQTDAEKRADENIWSVIASDAIKSAAMQILCDWKSNLNDNTLLYHSVTSEPHDSHAKVSLNDGQFTKEHEEATKKPIDAYVSTDNRHFFDIASSNCTFEWEQNVAENVGIEGLGNSANEKQFRKANDDIMEGIIENKLTLSENDIVDKIPQNDYTSTGCFDSEKLAVAEETQKSSNFGKTSCEKLDKHYFEVASKNIANEEKAISKGETNVMFQKTTTLRNLEQDFEAEKMTAVDMDTVNKQHSFSTASGDNANDLAVIETINGIIKYFEEENSSSMNDEQCNPETEADVSFTVLNEDDRKANTDEFATEIKEEIVRPCALGQDDDNVSLLQQTENQKTPTAAIEALLAEMEKLHDMIEEQQVNNFEKNSNFTNDHLVKSQTEEKNDKLSCSLKQKQTPLENQGKSNNFKSKNNPNSDTNFQKEFTPEKSALFSAMNELLEKVENLVSDKLEESNLPQNYNSSKNLQFELDNKSSFQDNKVPTVDSFMADNLESENADLSKCQKSMGNLEDSLYTVPKSVNGFQIELNANECVEEKNAFNLTEVFKTSESTVKENFEAVATEQLNNLKDCSAIKEEKIPVKVASGNVIQVEKSNNIVKYDVENVFEESYIEPDKPVSLASEIPVELAEVHTCEVQPENSVEDFKLATDKWTTVIYDDSTTTDLAEKTGAEEELLFTQTKKGTDEAIESLSNKEKVNGQHYNNECSTSVTEVKAEGQIGIQSYKPATFGDSSFSAELTKQAESCASLDGCEADASQDSLDFFGTANQSKGSLHASTLNNDLKFNVNTTSNNQSDQLMLEDKCAFLQALVAENQALSSKLPKNSYYFESETRTDLGTQLLQDTDNNSVKCDEMDFGASNNVTTFVNKKNFPCLQNNETGDMRRAFNDPSSETRPTVSTKPHKRGRGHFKAPIFNDDSDNDDFNGFGNEREATINNQTFQADNKNRSRRHPKRNPRKN</sequence>
<feature type="compositionally biased region" description="Basic and acidic residues" evidence="1">
    <location>
        <begin position="63"/>
        <end position="73"/>
    </location>
</feature>
<name>A0A0N5ANW8_9BILA</name>
<proteinExistence type="predicted"/>
<feature type="compositionally biased region" description="Low complexity" evidence="1">
    <location>
        <begin position="490"/>
        <end position="502"/>
    </location>
</feature>
<reference evidence="3" key="1">
    <citation type="submission" date="2016-04" db="UniProtKB">
        <authorList>
            <consortium name="WormBaseParasite"/>
        </authorList>
    </citation>
    <scope>IDENTIFICATION</scope>
</reference>
<evidence type="ECO:0000313" key="2">
    <source>
        <dbReference type="Proteomes" id="UP000046393"/>
    </source>
</evidence>
<keyword evidence="2" id="KW-1185">Reference proteome</keyword>
<protein>
    <submittedName>
        <fullName evidence="3">CAP-ZIP_m domain-containing protein</fullName>
    </submittedName>
</protein>
<feature type="compositionally biased region" description="Basic residues" evidence="1">
    <location>
        <begin position="982"/>
        <end position="991"/>
    </location>
</feature>
<feature type="compositionally biased region" description="Polar residues" evidence="1">
    <location>
        <begin position="970"/>
        <end position="981"/>
    </location>
</feature>